<dbReference type="OrthoDB" id="9810297at2"/>
<reference evidence="8 9" key="1">
    <citation type="journal article" date="2009" name="Genome Res.">
        <title>Complete genome of the cellulolytic thermophile Acidothermus cellulolyticus 11B provides insights into its ecophysiological and evolutionary adaptations.</title>
        <authorList>
            <person name="Barabote R.D."/>
            <person name="Xie G."/>
            <person name="Leu D.H."/>
            <person name="Normand P."/>
            <person name="Necsulea A."/>
            <person name="Daubin V."/>
            <person name="Medigue C."/>
            <person name="Adney W.S."/>
            <person name="Xu X.C."/>
            <person name="Lapidus A."/>
            <person name="Parales R.E."/>
            <person name="Detter C."/>
            <person name="Pujic P."/>
            <person name="Bruce D."/>
            <person name="Lavire C."/>
            <person name="Challacombe J.F."/>
            <person name="Brettin T.S."/>
            <person name="Berry A.M."/>
        </authorList>
    </citation>
    <scope>NUCLEOTIDE SEQUENCE [LARGE SCALE GENOMIC DNA]</scope>
    <source>
        <strain evidence="9">ATCC 43068 / DSM 8971 / 11B</strain>
    </source>
</reference>
<dbReference type="KEGG" id="ace:Acel_1277"/>
<feature type="binding site" evidence="6">
    <location>
        <begin position="260"/>
        <end position="266"/>
    </location>
    <ligand>
        <name>S-adenosyl-L-methionine</name>
        <dbReference type="ChEBI" id="CHEBI:59789"/>
    </ligand>
</feature>
<dbReference type="GO" id="GO:0008173">
    <property type="term" value="F:RNA methyltransferase activity"/>
    <property type="evidence" value="ECO:0007669"/>
    <property type="project" value="InterPro"/>
</dbReference>
<dbReference type="eggNOG" id="COG0781">
    <property type="taxonomic scope" value="Bacteria"/>
</dbReference>
<keyword evidence="9" id="KW-1185">Reference proteome</keyword>
<keyword evidence="3 6" id="KW-0808">Transferase</keyword>
<dbReference type="InterPro" id="IPR018314">
    <property type="entry name" value="RsmB/NOL1/NOP2-like_CS"/>
</dbReference>
<feature type="active site" description="Nucleophile" evidence="6">
    <location>
        <position position="376"/>
    </location>
</feature>
<dbReference type="CDD" id="cd02440">
    <property type="entry name" value="AdoMet_MTases"/>
    <property type="match status" value="1"/>
</dbReference>
<dbReference type="EMBL" id="CP000481">
    <property type="protein sequence ID" value="ABK53049.1"/>
    <property type="molecule type" value="Genomic_DNA"/>
</dbReference>
<accession>A0LUD9</accession>
<evidence type="ECO:0000313" key="8">
    <source>
        <dbReference type="EMBL" id="ABK53049.1"/>
    </source>
</evidence>
<dbReference type="Pfam" id="PF01189">
    <property type="entry name" value="Methyltr_RsmB-F"/>
    <property type="match status" value="1"/>
</dbReference>
<dbReference type="InterPro" id="IPR029063">
    <property type="entry name" value="SAM-dependent_MTases_sf"/>
</dbReference>
<comment type="similarity">
    <text evidence="1 6">Belongs to the class I-like SAM-binding methyltransferase superfamily. RsmB/NOP family.</text>
</comment>
<dbReference type="Gene3D" id="1.10.940.10">
    <property type="entry name" value="NusB-like"/>
    <property type="match status" value="1"/>
</dbReference>
<feature type="domain" description="SAM-dependent MTase RsmB/NOP-type" evidence="7">
    <location>
        <begin position="162"/>
        <end position="440"/>
    </location>
</feature>
<dbReference type="PROSITE" id="PS51686">
    <property type="entry name" value="SAM_MT_RSMB_NOP"/>
    <property type="match status" value="1"/>
</dbReference>
<dbReference type="Pfam" id="PF01029">
    <property type="entry name" value="NusB"/>
    <property type="match status" value="1"/>
</dbReference>
<dbReference type="Gene3D" id="3.40.50.150">
    <property type="entry name" value="Vaccinia Virus protein VP39"/>
    <property type="match status" value="1"/>
</dbReference>
<dbReference type="AlphaFoldDB" id="A0LUD9"/>
<dbReference type="GO" id="GO:0003723">
    <property type="term" value="F:RNA binding"/>
    <property type="evidence" value="ECO:0007669"/>
    <property type="project" value="UniProtKB-UniRule"/>
</dbReference>
<sequence>MMATPNPRQIALDVLGAVRRRDAYANLLLPARLDAAGPAGRDAALATELVYGTLRLLGTYDAVLDRCLPRPDRLHPRVRDVLRLGVHQLLGMRVDPHAAVYESVELARRTGGAVAARLVNAVLRRIADRDLESWLAEVTPADDPVAALGLRYGHPRWIVAAFADALRGDLADVRALLQANNTPAPVHLAARPGRCTVDELLAAGARPGRWAPTAAILDAGAPGRIAAVREGRAGVQDEGSQLVALAAAAPAGAGWWLDLCAGPGGKTALLAAEADRRGARVLAVDLRPHRARLIPRDPRVTVIVADGRRPAWRSGRVDRVLVDVPCTGLGALRRRPELRWRRRPDDVRSLQRLQIELLTAALDAVRPGGLVGYATCSPHPAETIDVVHQVADRVEVLDAREAMVAHARAVPPDLGPGPFVQLWPHRHETDAMFFALLRRR</sequence>
<evidence type="ECO:0000256" key="5">
    <source>
        <dbReference type="ARBA" id="ARBA00022884"/>
    </source>
</evidence>
<gene>
    <name evidence="8" type="ordered locus">Acel_1277</name>
</gene>
<dbReference type="InterPro" id="IPR023267">
    <property type="entry name" value="RCMT"/>
</dbReference>
<keyword evidence="4 6" id="KW-0949">S-adenosyl-L-methionine</keyword>
<dbReference type="InterPro" id="IPR001678">
    <property type="entry name" value="MeTrfase_RsmB-F_NOP2_dom"/>
</dbReference>
<evidence type="ECO:0000256" key="4">
    <source>
        <dbReference type="ARBA" id="ARBA00022691"/>
    </source>
</evidence>
<dbReference type="PANTHER" id="PTHR22807">
    <property type="entry name" value="NOP2 YEAST -RELATED NOL1/NOP2/FMU SUN DOMAIN-CONTAINING"/>
    <property type="match status" value="1"/>
</dbReference>
<dbReference type="SUPFAM" id="SSF53335">
    <property type="entry name" value="S-adenosyl-L-methionine-dependent methyltransferases"/>
    <property type="match status" value="1"/>
</dbReference>
<dbReference type="eggNOG" id="COG0144">
    <property type="taxonomic scope" value="Bacteria"/>
</dbReference>
<dbReference type="InParanoid" id="A0LUD9"/>
<dbReference type="RefSeq" id="WP_011720112.1">
    <property type="nucleotide sequence ID" value="NC_008578.1"/>
</dbReference>
<evidence type="ECO:0000256" key="3">
    <source>
        <dbReference type="ARBA" id="ARBA00022679"/>
    </source>
</evidence>
<dbReference type="HOGENOM" id="CLU_005316_0_3_11"/>
<evidence type="ECO:0000313" key="9">
    <source>
        <dbReference type="Proteomes" id="UP000008221"/>
    </source>
</evidence>
<keyword evidence="5 6" id="KW-0694">RNA-binding</keyword>
<evidence type="ECO:0000256" key="2">
    <source>
        <dbReference type="ARBA" id="ARBA00022603"/>
    </source>
</evidence>
<dbReference type="SUPFAM" id="SSF48013">
    <property type="entry name" value="NusB-like"/>
    <property type="match status" value="1"/>
</dbReference>
<name>A0LUD9_ACIC1</name>
<evidence type="ECO:0000259" key="7">
    <source>
        <dbReference type="PROSITE" id="PS51686"/>
    </source>
</evidence>
<dbReference type="FunCoup" id="A0LUD9">
    <property type="interactions" value="149"/>
</dbReference>
<dbReference type="InterPro" id="IPR035926">
    <property type="entry name" value="NusB-like_sf"/>
</dbReference>
<feature type="binding site" evidence="6">
    <location>
        <position position="323"/>
    </location>
    <ligand>
        <name>S-adenosyl-L-methionine</name>
        <dbReference type="ChEBI" id="CHEBI:59789"/>
    </ligand>
</feature>
<organism evidence="8 9">
    <name type="scientific">Acidothermus cellulolyticus (strain ATCC 43068 / DSM 8971 / 11B)</name>
    <dbReference type="NCBI Taxonomy" id="351607"/>
    <lineage>
        <taxon>Bacteria</taxon>
        <taxon>Bacillati</taxon>
        <taxon>Actinomycetota</taxon>
        <taxon>Actinomycetes</taxon>
        <taxon>Acidothermales</taxon>
        <taxon>Acidothermaceae</taxon>
        <taxon>Acidothermus</taxon>
    </lineage>
</organism>
<feature type="binding site" evidence="6">
    <location>
        <position position="306"/>
    </location>
    <ligand>
        <name>S-adenosyl-L-methionine</name>
        <dbReference type="ChEBI" id="CHEBI:59789"/>
    </ligand>
</feature>
<protein>
    <submittedName>
        <fullName evidence="8">Fmu (Sun) domain protein</fullName>
    </submittedName>
</protein>
<dbReference type="InterPro" id="IPR006027">
    <property type="entry name" value="NusB_RsmB_TIM44"/>
</dbReference>
<evidence type="ECO:0000256" key="6">
    <source>
        <dbReference type="PROSITE-ProRule" id="PRU01023"/>
    </source>
</evidence>
<dbReference type="PROSITE" id="PS01153">
    <property type="entry name" value="NOL1_NOP2_SUN"/>
    <property type="match status" value="1"/>
</dbReference>
<dbReference type="GO" id="GO:0006355">
    <property type="term" value="P:regulation of DNA-templated transcription"/>
    <property type="evidence" value="ECO:0007669"/>
    <property type="project" value="InterPro"/>
</dbReference>
<dbReference type="InterPro" id="IPR049560">
    <property type="entry name" value="MeTrfase_RsmB-F_NOP2_cat"/>
</dbReference>
<feature type="binding site" evidence="6">
    <location>
        <position position="285"/>
    </location>
    <ligand>
        <name>S-adenosyl-L-methionine</name>
        <dbReference type="ChEBI" id="CHEBI:59789"/>
    </ligand>
</feature>
<evidence type="ECO:0000256" key="1">
    <source>
        <dbReference type="ARBA" id="ARBA00007494"/>
    </source>
</evidence>
<proteinExistence type="inferred from homology"/>
<dbReference type="STRING" id="351607.Acel_1277"/>
<keyword evidence="2 6" id="KW-0489">Methyltransferase</keyword>
<dbReference type="GO" id="GO:0001510">
    <property type="term" value="P:RNA methylation"/>
    <property type="evidence" value="ECO:0007669"/>
    <property type="project" value="InterPro"/>
</dbReference>
<dbReference type="PANTHER" id="PTHR22807:SF53">
    <property type="entry name" value="RIBOSOMAL RNA SMALL SUBUNIT METHYLTRANSFERASE B-RELATED"/>
    <property type="match status" value="1"/>
</dbReference>
<dbReference type="Proteomes" id="UP000008221">
    <property type="component" value="Chromosome"/>
</dbReference>
<dbReference type="PRINTS" id="PR02008">
    <property type="entry name" value="RCMTFAMILY"/>
</dbReference>